<evidence type="ECO:0000313" key="1">
    <source>
        <dbReference type="EMBL" id="KAJ8015870.1"/>
    </source>
</evidence>
<comment type="caution">
    <text evidence="1">The sequence shown here is derived from an EMBL/GenBank/DDBJ whole genome shotgun (WGS) entry which is preliminary data.</text>
</comment>
<evidence type="ECO:0000313" key="2">
    <source>
        <dbReference type="Proteomes" id="UP001157502"/>
    </source>
</evidence>
<sequence>MLSSSRQVIGQEHTRETPHNHYRSSTLERPDKCSRSSTLETPSREREHRSNHRENVFPMEEKST</sequence>
<protein>
    <submittedName>
        <fullName evidence="1">Uncharacterized protein</fullName>
    </submittedName>
</protein>
<organism evidence="1 2">
    <name type="scientific">Dallia pectoralis</name>
    <name type="common">Alaska blackfish</name>
    <dbReference type="NCBI Taxonomy" id="75939"/>
    <lineage>
        <taxon>Eukaryota</taxon>
        <taxon>Metazoa</taxon>
        <taxon>Chordata</taxon>
        <taxon>Craniata</taxon>
        <taxon>Vertebrata</taxon>
        <taxon>Euteleostomi</taxon>
        <taxon>Actinopterygii</taxon>
        <taxon>Neopterygii</taxon>
        <taxon>Teleostei</taxon>
        <taxon>Protacanthopterygii</taxon>
        <taxon>Esociformes</taxon>
        <taxon>Umbridae</taxon>
        <taxon>Dallia</taxon>
    </lineage>
</organism>
<dbReference type="EMBL" id="CM055728">
    <property type="protein sequence ID" value="KAJ8015870.1"/>
    <property type="molecule type" value="Genomic_DNA"/>
</dbReference>
<accession>A0ACC2HJE4</accession>
<keyword evidence="2" id="KW-1185">Reference proteome</keyword>
<reference evidence="1" key="1">
    <citation type="submission" date="2021-05" db="EMBL/GenBank/DDBJ databases">
        <authorList>
            <person name="Pan Q."/>
            <person name="Jouanno E."/>
            <person name="Zahm M."/>
            <person name="Klopp C."/>
            <person name="Cabau C."/>
            <person name="Louis A."/>
            <person name="Berthelot C."/>
            <person name="Parey E."/>
            <person name="Roest Crollius H."/>
            <person name="Montfort J."/>
            <person name="Robinson-Rechavi M."/>
            <person name="Bouchez O."/>
            <person name="Lampietro C."/>
            <person name="Lopez Roques C."/>
            <person name="Donnadieu C."/>
            <person name="Postlethwait J."/>
            <person name="Bobe J."/>
            <person name="Dillon D."/>
            <person name="Chandos A."/>
            <person name="von Hippel F."/>
            <person name="Guiguen Y."/>
        </authorList>
    </citation>
    <scope>NUCLEOTIDE SEQUENCE</scope>
    <source>
        <strain evidence="1">YG-Jan2019</strain>
    </source>
</reference>
<gene>
    <name evidence="1" type="ORF">DPEC_G00001020</name>
</gene>
<proteinExistence type="predicted"/>
<name>A0ACC2HJE4_DALPE</name>
<dbReference type="Proteomes" id="UP001157502">
    <property type="component" value="Chromosome 1"/>
</dbReference>